<name>A0A1L3EZE1_9GAMM</name>
<organism evidence="8 9">
    <name type="scientific">Luteibacter rhizovicinus DSM 16549</name>
    <dbReference type="NCBI Taxonomy" id="1440763"/>
    <lineage>
        <taxon>Bacteria</taxon>
        <taxon>Pseudomonadati</taxon>
        <taxon>Pseudomonadota</taxon>
        <taxon>Gammaproteobacteria</taxon>
        <taxon>Lysobacterales</taxon>
        <taxon>Rhodanobacteraceae</taxon>
        <taxon>Luteibacter</taxon>
    </lineage>
</organism>
<keyword evidence="1" id="KW-0472">Membrane</keyword>
<gene>
    <name evidence="8" type="ORF">BJI69_08010</name>
</gene>
<dbReference type="InterPro" id="IPR005565">
    <property type="entry name" value="Hemolysn_activator_HlyB_C"/>
</dbReference>
<evidence type="ECO:0008006" key="10">
    <source>
        <dbReference type="Google" id="ProtNLM"/>
    </source>
</evidence>
<dbReference type="GO" id="GO:0098046">
    <property type="term" value="C:type V protein secretion system complex"/>
    <property type="evidence" value="ECO:0007669"/>
    <property type="project" value="TreeGrafter"/>
</dbReference>
<reference evidence="9" key="1">
    <citation type="submission" date="2016-09" db="EMBL/GenBank/DDBJ databases">
        <authorList>
            <person name="Lysoe E."/>
        </authorList>
    </citation>
    <scope>NUCLEOTIDE SEQUENCE [LARGE SCALE GENOMIC DNA]</scope>
    <source>
        <strain evidence="9">LJ96T</strain>
    </source>
</reference>
<evidence type="ECO:0000313" key="8">
    <source>
        <dbReference type="EMBL" id="APG06429.1"/>
    </source>
</evidence>
<dbReference type="InterPro" id="IPR013686">
    <property type="entry name" value="Polypept-transport_assoc_ShlB"/>
</dbReference>
<proteinExistence type="predicted"/>
<feature type="domain" description="Polypeptide-transport-associated ShlB-type" evidence="7">
    <location>
        <begin position="73"/>
        <end position="147"/>
    </location>
</feature>
<keyword evidence="3" id="KW-0998">Cell outer membrane</keyword>
<keyword evidence="2" id="KW-0812">Transmembrane</keyword>
<keyword evidence="1" id="KW-1134">Transmembrane beta strand</keyword>
<sequence>MMTMAILSKRAANVLGACILLALASTAGAQVRPPQSGDLLRQVPVTPPPSKSDDTGLKLTPQARADQGDSAPFHVTTIEITGATLIPVDQLHALVASGEGKDITLRELNALADRITAEYRAKGYPLTLAYVPAQTLSGGTVRIAVQEARLGKVVFENHSATHDGPLKATLDPLTSGAPISAHGFDRSLLLLGDIPGVMETSALRPGDEPGTSDLAVRADDRPRYTGLVALDDYGNQYTGRARLTGTFNVNGLFHQGDLLDATALSAGSNMNYGRLGYRYLLNGEGTVLGASVSSLDYKLKGDLRVLDAHGTAQVASLFISHPFIRSTDGNLYGQLGYDRRHLNDSIDIVGLRTLRHTYGWTGTLAGDQRDTHGVTNFNVSATYGLLGFDDAFAQFIDAISTQTRGHYLKYTASISRLQQLSENNAVYLGFQGQWANKNLDTAEQFYLGGANNVRGYDTGVLAGTQGQMVNLEFRRSLHLGLPGSLTALAFADAGHVTIYKDRFAPGTNSAHMQDIGLGMRWQGDDQWSLSADVSHPIGVRPELAGESHDTRAWVQIQKGF</sequence>
<evidence type="ECO:0000256" key="5">
    <source>
        <dbReference type="SAM" id="SignalP"/>
    </source>
</evidence>
<dbReference type="GO" id="GO:0008320">
    <property type="term" value="F:protein transmembrane transporter activity"/>
    <property type="evidence" value="ECO:0007669"/>
    <property type="project" value="TreeGrafter"/>
</dbReference>
<feature type="domain" description="Haemolysin activator HlyB C-terminal" evidence="6">
    <location>
        <begin position="210"/>
        <end position="498"/>
    </location>
</feature>
<dbReference type="GO" id="GO:0046819">
    <property type="term" value="P:protein secretion by the type V secretion system"/>
    <property type="evidence" value="ECO:0007669"/>
    <property type="project" value="TreeGrafter"/>
</dbReference>
<dbReference type="EMBL" id="CP017480">
    <property type="protein sequence ID" value="APG06429.1"/>
    <property type="molecule type" value="Genomic_DNA"/>
</dbReference>
<evidence type="ECO:0000256" key="1">
    <source>
        <dbReference type="ARBA" id="ARBA00022452"/>
    </source>
</evidence>
<dbReference type="InterPro" id="IPR051544">
    <property type="entry name" value="TPS_OM_transporter"/>
</dbReference>
<evidence type="ECO:0000259" key="6">
    <source>
        <dbReference type="Pfam" id="PF03865"/>
    </source>
</evidence>
<evidence type="ECO:0000256" key="2">
    <source>
        <dbReference type="ARBA" id="ARBA00022692"/>
    </source>
</evidence>
<dbReference type="STRING" id="1440763.BJI69_08010"/>
<feature type="region of interest" description="Disordered" evidence="4">
    <location>
        <begin position="31"/>
        <end position="68"/>
    </location>
</feature>
<dbReference type="KEGG" id="lrz:BJI69_08010"/>
<accession>A0A1L3EZE1</accession>
<evidence type="ECO:0000256" key="3">
    <source>
        <dbReference type="ARBA" id="ARBA00023237"/>
    </source>
</evidence>
<feature type="signal peptide" evidence="5">
    <location>
        <begin position="1"/>
        <end position="29"/>
    </location>
</feature>
<evidence type="ECO:0000256" key="4">
    <source>
        <dbReference type="SAM" id="MobiDB-lite"/>
    </source>
</evidence>
<dbReference type="Gene3D" id="3.10.20.310">
    <property type="entry name" value="membrane protein fhac"/>
    <property type="match status" value="1"/>
</dbReference>
<feature type="chain" id="PRO_5009853279" description="POTRA domain-containing protein" evidence="5">
    <location>
        <begin position="30"/>
        <end position="560"/>
    </location>
</feature>
<dbReference type="PANTHER" id="PTHR34597:SF1">
    <property type="entry name" value="HEME_HEMOPEXIN TRANSPORTER PROTEIN HUXB"/>
    <property type="match status" value="1"/>
</dbReference>
<keyword evidence="5" id="KW-0732">Signal</keyword>
<dbReference type="AlphaFoldDB" id="A0A1L3EZE1"/>
<evidence type="ECO:0000259" key="7">
    <source>
        <dbReference type="Pfam" id="PF08479"/>
    </source>
</evidence>
<keyword evidence="9" id="KW-1185">Reference proteome</keyword>
<dbReference type="Pfam" id="PF03865">
    <property type="entry name" value="ShlB"/>
    <property type="match status" value="1"/>
</dbReference>
<dbReference type="Pfam" id="PF08479">
    <property type="entry name" value="POTRA_2"/>
    <property type="match status" value="1"/>
</dbReference>
<evidence type="ECO:0000313" key="9">
    <source>
        <dbReference type="Proteomes" id="UP000182987"/>
    </source>
</evidence>
<dbReference type="Gene3D" id="2.40.160.50">
    <property type="entry name" value="membrane protein fhac: a member of the omp85/tpsb transporter family"/>
    <property type="match status" value="1"/>
</dbReference>
<protein>
    <recommendedName>
        <fullName evidence="10">POTRA domain-containing protein</fullName>
    </recommendedName>
</protein>
<dbReference type="Proteomes" id="UP000182987">
    <property type="component" value="Chromosome"/>
</dbReference>
<dbReference type="PANTHER" id="PTHR34597">
    <property type="entry name" value="SLR1661 PROTEIN"/>
    <property type="match status" value="1"/>
</dbReference>